<organism evidence="3 4">
    <name type="scientific">Eufriesea mexicana</name>
    <dbReference type="NCBI Taxonomy" id="516756"/>
    <lineage>
        <taxon>Eukaryota</taxon>
        <taxon>Metazoa</taxon>
        <taxon>Ecdysozoa</taxon>
        <taxon>Arthropoda</taxon>
        <taxon>Hexapoda</taxon>
        <taxon>Insecta</taxon>
        <taxon>Pterygota</taxon>
        <taxon>Neoptera</taxon>
        <taxon>Endopterygota</taxon>
        <taxon>Hymenoptera</taxon>
        <taxon>Apocrita</taxon>
        <taxon>Aculeata</taxon>
        <taxon>Apoidea</taxon>
        <taxon>Anthophila</taxon>
        <taxon>Apidae</taxon>
        <taxon>Eufriesea</taxon>
    </lineage>
</organism>
<evidence type="ECO:0000313" key="3">
    <source>
        <dbReference type="EMBL" id="OAD54684.1"/>
    </source>
</evidence>
<evidence type="ECO:0000259" key="2">
    <source>
        <dbReference type="PROSITE" id="PS50303"/>
    </source>
</evidence>
<dbReference type="PANTHER" id="PTHR13389:SF0">
    <property type="entry name" value="PUMILIO HOMOLOG 3"/>
    <property type="match status" value="1"/>
</dbReference>
<name>A0A310S8X7_9HYME</name>
<dbReference type="PROSITE" id="PS50303">
    <property type="entry name" value="PUM_HD"/>
    <property type="match status" value="1"/>
</dbReference>
<accession>A0A310S8X7</accession>
<protein>
    <submittedName>
        <fullName evidence="3">Protein penguin</fullName>
    </submittedName>
</protein>
<feature type="domain" description="PUM-HD" evidence="2">
    <location>
        <begin position="39"/>
        <end position="392"/>
    </location>
</feature>
<keyword evidence="1" id="KW-0677">Repeat</keyword>
<dbReference type="InterPro" id="IPR040059">
    <property type="entry name" value="PUM3"/>
</dbReference>
<dbReference type="InterPro" id="IPR001313">
    <property type="entry name" value="Pumilio_RNA-bd_rpt"/>
</dbReference>
<dbReference type="AlphaFoldDB" id="A0A310S8X7"/>
<gene>
    <name evidence="3" type="ORF">WN48_06360</name>
</gene>
<dbReference type="SMART" id="SM00025">
    <property type="entry name" value="Pumilio"/>
    <property type="match status" value="5"/>
</dbReference>
<dbReference type="InterPro" id="IPR016024">
    <property type="entry name" value="ARM-type_fold"/>
</dbReference>
<dbReference type="Gene3D" id="1.25.10.10">
    <property type="entry name" value="Leucine-rich Repeat Variant"/>
    <property type="match status" value="2"/>
</dbReference>
<dbReference type="GO" id="GO:0005730">
    <property type="term" value="C:nucleolus"/>
    <property type="evidence" value="ECO:0007669"/>
    <property type="project" value="TreeGrafter"/>
</dbReference>
<dbReference type="PANTHER" id="PTHR13389">
    <property type="entry name" value="PUMILIO HOMOLOG 3"/>
    <property type="match status" value="1"/>
</dbReference>
<sequence>MTNNDCMQKPNWLEFKKKKKELKEKYKAKHFNDIYVSIAIKQIGEKLRRSDCSKLERKLLILKAHDLLKTNYNKVIFTHDISRIIQWILRYCDANIRQIIFEELRPSVLSMIESKYAKNCIKIMLKHGSQEIRRKIISTCYGNVIKFMCHSVSAPLLELIYSTWATKIEKRYFKQEFYGDMYKQAKDKQIKTLSDTYKTAEDMKAATLSAVKGNLMRILNKKLLKSTLLHCVLLEFLNNCSKEDKAEIITMLRSAMIELSQTKFGSKVAAICIWYGTNKDRKMIMKSFKGNTKNISMSEHGYLILLALFDSVDDTVLIKKIILSEIENDLIDITLNDYGKHVILYLVARRNSHYFAPNFISNSLIESVITYTPIWMSNSSIAMVTLAILKVKKWIECNRGCFLLILLMENEAVSTVNILFSKLKPMMNILTSKSNPGAKILCKKLYCNGNYKHIV</sequence>
<dbReference type="GO" id="GO:0006417">
    <property type="term" value="P:regulation of translation"/>
    <property type="evidence" value="ECO:0007669"/>
    <property type="project" value="TreeGrafter"/>
</dbReference>
<evidence type="ECO:0000313" key="4">
    <source>
        <dbReference type="Proteomes" id="UP000250275"/>
    </source>
</evidence>
<keyword evidence="4" id="KW-1185">Reference proteome</keyword>
<dbReference type="InterPro" id="IPR011989">
    <property type="entry name" value="ARM-like"/>
</dbReference>
<dbReference type="InterPro" id="IPR033133">
    <property type="entry name" value="PUM-HD"/>
</dbReference>
<reference evidence="3 4" key="1">
    <citation type="submission" date="2015-07" db="EMBL/GenBank/DDBJ databases">
        <title>The genome of Eufriesea mexicana.</title>
        <authorList>
            <person name="Pan H."/>
            <person name="Kapheim K."/>
        </authorList>
    </citation>
    <scope>NUCLEOTIDE SEQUENCE [LARGE SCALE GENOMIC DNA]</scope>
    <source>
        <strain evidence="3">0111107269</strain>
        <tissue evidence="3">Whole body</tissue>
    </source>
</reference>
<dbReference type="Proteomes" id="UP000250275">
    <property type="component" value="Unassembled WGS sequence"/>
</dbReference>
<dbReference type="SUPFAM" id="SSF48371">
    <property type="entry name" value="ARM repeat"/>
    <property type="match status" value="1"/>
</dbReference>
<dbReference type="EMBL" id="KQ763867">
    <property type="protein sequence ID" value="OAD54684.1"/>
    <property type="molecule type" value="Genomic_DNA"/>
</dbReference>
<evidence type="ECO:0000256" key="1">
    <source>
        <dbReference type="ARBA" id="ARBA00022737"/>
    </source>
</evidence>
<dbReference type="OrthoDB" id="497380at2759"/>
<dbReference type="GO" id="GO:0003729">
    <property type="term" value="F:mRNA binding"/>
    <property type="evidence" value="ECO:0007669"/>
    <property type="project" value="TreeGrafter"/>
</dbReference>
<proteinExistence type="predicted"/>